<dbReference type="Proteomes" id="UP000009340">
    <property type="component" value="Unassembled WGS sequence"/>
</dbReference>
<dbReference type="eggNOG" id="COG5653">
    <property type="taxonomic scope" value="Bacteria"/>
</dbReference>
<reference evidence="1" key="1">
    <citation type="submission" date="2012-07" db="EMBL/GenBank/DDBJ databases">
        <authorList>
            <person name="Cummings C."/>
        </authorList>
    </citation>
    <scope>NUCLEOTIDE SEQUENCE</scope>
    <source>
        <strain evidence="1">1330</strain>
    </source>
</reference>
<dbReference type="SUPFAM" id="SSF55729">
    <property type="entry name" value="Acyl-CoA N-acyltransferases (Nat)"/>
    <property type="match status" value="1"/>
</dbReference>
<dbReference type="Pfam" id="PF07395">
    <property type="entry name" value="Mig-14"/>
    <property type="match status" value="1"/>
</dbReference>
<comment type="caution">
    <text evidence="1">The sequence shown here is derived from an EMBL/GenBank/DDBJ whole genome shotgun (WGS) entry which is preliminary data.</text>
</comment>
<protein>
    <submittedName>
        <fullName evidence="1">Putative transcriptional regulator</fullName>
    </submittedName>
</protein>
<dbReference type="AlphaFoldDB" id="K8AD72"/>
<sequence>MMQFKKLIGDLAGWKKCDAGDYQRIYYQFGGSVCTHPDVLRFLSDELNLKPDYFALNVNGEDAGACFSLQGKSSLHHKRFPFVFDDVWFPLRQPARTYLPVTTKRLSPSHKGAFINTLFSGRLKHKVAYIKQKISNTSEKKRRKEFEKFCALGGVVREASSFSSAELATFYTELFTQRWQGKLYCFTHDDLVRTFDALRHMIFGSVLFIEGRPCAFDIIFMCQNASYIYFDDINGGYDTQYTSLNLGSILLWLNTNNARALCAKENKAMCFSLGVYIGHWGYKKQWCDIVPLGRTFF</sequence>
<accession>K8AD72</accession>
<dbReference type="InterPro" id="IPR016181">
    <property type="entry name" value="Acyl_CoA_acyltransferase"/>
</dbReference>
<evidence type="ECO:0000313" key="2">
    <source>
        <dbReference type="Proteomes" id="UP000009340"/>
    </source>
</evidence>
<gene>
    <name evidence="1" type="ORF">BN137_1562</name>
</gene>
<organism evidence="1 2">
    <name type="scientific">Cronobacter condimenti 1330</name>
    <dbReference type="NCBI Taxonomy" id="1073999"/>
    <lineage>
        <taxon>Bacteria</taxon>
        <taxon>Pseudomonadati</taxon>
        <taxon>Pseudomonadota</taxon>
        <taxon>Gammaproteobacteria</taxon>
        <taxon>Enterobacterales</taxon>
        <taxon>Enterobacteriaceae</taxon>
        <taxon>Cronobacter</taxon>
    </lineage>
</organism>
<evidence type="ECO:0000313" key="1">
    <source>
        <dbReference type="EMBL" id="CCJ72197.1"/>
    </source>
</evidence>
<proteinExistence type="predicted"/>
<dbReference type="InterPro" id="IPR009977">
    <property type="entry name" value="Mig-14"/>
</dbReference>
<name>K8AD72_9ENTR</name>
<dbReference type="EMBL" id="CAKW01000061">
    <property type="protein sequence ID" value="CCJ72197.1"/>
    <property type="molecule type" value="Genomic_DNA"/>
</dbReference>